<keyword evidence="6 11" id="KW-0812">Transmembrane</keyword>
<organism evidence="13 14">
    <name type="scientific">Thiogranum longum</name>
    <dbReference type="NCBI Taxonomy" id="1537524"/>
    <lineage>
        <taxon>Bacteria</taxon>
        <taxon>Pseudomonadati</taxon>
        <taxon>Pseudomonadota</taxon>
        <taxon>Gammaproteobacteria</taxon>
        <taxon>Chromatiales</taxon>
        <taxon>Ectothiorhodospiraceae</taxon>
        <taxon>Thiogranum</taxon>
    </lineage>
</organism>
<dbReference type="SUPFAM" id="SSF54523">
    <property type="entry name" value="Pili subunits"/>
    <property type="match status" value="1"/>
</dbReference>
<protein>
    <recommendedName>
        <fullName evidence="2">Type II secretion system protein H</fullName>
    </recommendedName>
    <alternativeName>
        <fullName evidence="10">General secretion pathway protein H</fullName>
    </alternativeName>
</protein>
<keyword evidence="7 11" id="KW-1133">Transmembrane helix</keyword>
<evidence type="ECO:0000313" key="14">
    <source>
        <dbReference type="Proteomes" id="UP000295707"/>
    </source>
</evidence>
<evidence type="ECO:0000256" key="6">
    <source>
        <dbReference type="ARBA" id="ARBA00022692"/>
    </source>
</evidence>
<feature type="domain" description="General secretion pathway GspH" evidence="12">
    <location>
        <begin position="64"/>
        <end position="176"/>
    </location>
</feature>
<comment type="subcellular location">
    <subcellularLocation>
        <location evidence="1">Cell inner membrane</location>
        <topology evidence="1">Single-pass membrane protein</topology>
    </subcellularLocation>
</comment>
<evidence type="ECO:0000256" key="2">
    <source>
        <dbReference type="ARBA" id="ARBA00021549"/>
    </source>
</evidence>
<dbReference type="InterPro" id="IPR012902">
    <property type="entry name" value="N_methyl_site"/>
</dbReference>
<comment type="caution">
    <text evidence="13">The sequence shown here is derived from an EMBL/GenBank/DDBJ whole genome shotgun (WGS) entry which is preliminary data.</text>
</comment>
<evidence type="ECO:0000259" key="12">
    <source>
        <dbReference type="Pfam" id="PF12019"/>
    </source>
</evidence>
<evidence type="ECO:0000313" key="13">
    <source>
        <dbReference type="EMBL" id="TCK19406.1"/>
    </source>
</evidence>
<evidence type="ECO:0000256" key="11">
    <source>
        <dbReference type="SAM" id="Phobius"/>
    </source>
</evidence>
<evidence type="ECO:0000256" key="10">
    <source>
        <dbReference type="ARBA" id="ARBA00030775"/>
    </source>
</evidence>
<dbReference type="InterPro" id="IPR022346">
    <property type="entry name" value="T2SS_GspH"/>
</dbReference>
<keyword evidence="5" id="KW-0997">Cell inner membrane</keyword>
<sequence length="185" mass="20826">MIVLPRHAVHQPASGRLFAFGRLQRSRGFTLLEVMVVVVIIGIMLTVATLSLRGDSHAELMQREATRLMALLDLASQEAVMRSEQLAVRFSDEGYEFMLLQNGHWVVLDDDRSLRPRKLPDDIELRLELEDNPPPSLGSEESDLPQVYLLSSGEMTPFVVTLYSPGTERRFVLKGSLTGHLELEQ</sequence>
<dbReference type="EMBL" id="SMFX01000001">
    <property type="protein sequence ID" value="TCK19406.1"/>
    <property type="molecule type" value="Genomic_DNA"/>
</dbReference>
<feature type="transmembrane region" description="Helical" evidence="11">
    <location>
        <begin position="29"/>
        <end position="52"/>
    </location>
</feature>
<proteinExistence type="inferred from homology"/>
<keyword evidence="14" id="KW-1185">Reference proteome</keyword>
<dbReference type="NCBIfam" id="TIGR02532">
    <property type="entry name" value="IV_pilin_GFxxxE"/>
    <property type="match status" value="1"/>
</dbReference>
<dbReference type="GO" id="GO:0005886">
    <property type="term" value="C:plasma membrane"/>
    <property type="evidence" value="ECO:0007669"/>
    <property type="project" value="UniProtKB-SubCell"/>
</dbReference>
<name>A0A4V2PH53_9GAMM</name>
<evidence type="ECO:0000256" key="3">
    <source>
        <dbReference type="ARBA" id="ARBA00022475"/>
    </source>
</evidence>
<dbReference type="InterPro" id="IPR002416">
    <property type="entry name" value="T2SS_protein-GspH"/>
</dbReference>
<dbReference type="GO" id="GO:0015627">
    <property type="term" value="C:type II protein secretion system complex"/>
    <property type="evidence" value="ECO:0007669"/>
    <property type="project" value="InterPro"/>
</dbReference>
<dbReference type="GO" id="GO:0015628">
    <property type="term" value="P:protein secretion by the type II secretion system"/>
    <property type="evidence" value="ECO:0007669"/>
    <property type="project" value="InterPro"/>
</dbReference>
<evidence type="ECO:0000256" key="8">
    <source>
        <dbReference type="ARBA" id="ARBA00023136"/>
    </source>
</evidence>
<dbReference type="InterPro" id="IPR049875">
    <property type="entry name" value="TypeII_GspH"/>
</dbReference>
<dbReference type="Pfam" id="PF12019">
    <property type="entry name" value="GspH"/>
    <property type="match status" value="1"/>
</dbReference>
<evidence type="ECO:0000256" key="4">
    <source>
        <dbReference type="ARBA" id="ARBA00022481"/>
    </source>
</evidence>
<dbReference type="OrthoDB" id="5730913at2"/>
<dbReference type="Gene3D" id="3.55.40.10">
    <property type="entry name" value="minor pseudopilin epsh domain"/>
    <property type="match status" value="1"/>
</dbReference>
<comment type="similarity">
    <text evidence="9">Belongs to the GSP H family.</text>
</comment>
<dbReference type="PRINTS" id="PR00885">
    <property type="entry name" value="BCTERIALGSPH"/>
</dbReference>
<evidence type="ECO:0000256" key="5">
    <source>
        <dbReference type="ARBA" id="ARBA00022519"/>
    </source>
</evidence>
<evidence type="ECO:0000256" key="7">
    <source>
        <dbReference type="ARBA" id="ARBA00022989"/>
    </source>
</evidence>
<dbReference type="NCBIfam" id="TIGR01708">
    <property type="entry name" value="typeII_sec_gspH"/>
    <property type="match status" value="1"/>
</dbReference>
<dbReference type="PROSITE" id="PS00409">
    <property type="entry name" value="PROKAR_NTER_METHYL"/>
    <property type="match status" value="1"/>
</dbReference>
<reference evidence="13 14" key="1">
    <citation type="submission" date="2019-03" db="EMBL/GenBank/DDBJ databases">
        <title>Genomic Encyclopedia of Type Strains, Phase IV (KMG-IV): sequencing the most valuable type-strain genomes for metagenomic binning, comparative biology and taxonomic classification.</title>
        <authorList>
            <person name="Goeker M."/>
        </authorList>
    </citation>
    <scope>NUCLEOTIDE SEQUENCE [LARGE SCALE GENOMIC DNA]</scope>
    <source>
        <strain evidence="13 14">DSM 19610</strain>
    </source>
</reference>
<accession>A0A4V2PH53</accession>
<dbReference type="Proteomes" id="UP000295707">
    <property type="component" value="Unassembled WGS sequence"/>
</dbReference>
<keyword evidence="8 11" id="KW-0472">Membrane</keyword>
<dbReference type="AlphaFoldDB" id="A0A4V2PH53"/>
<keyword evidence="4" id="KW-0488">Methylation</keyword>
<dbReference type="InterPro" id="IPR045584">
    <property type="entry name" value="Pilin-like"/>
</dbReference>
<keyword evidence="3" id="KW-1003">Cell membrane</keyword>
<gene>
    <name evidence="13" type="ORF">DFR30_2717</name>
</gene>
<dbReference type="Pfam" id="PF07963">
    <property type="entry name" value="N_methyl"/>
    <property type="match status" value="1"/>
</dbReference>
<evidence type="ECO:0000256" key="9">
    <source>
        <dbReference type="ARBA" id="ARBA00025772"/>
    </source>
</evidence>
<dbReference type="RefSeq" id="WP_132974050.1">
    <property type="nucleotide sequence ID" value="NZ_SMFX01000001.1"/>
</dbReference>
<evidence type="ECO:0000256" key="1">
    <source>
        <dbReference type="ARBA" id="ARBA00004377"/>
    </source>
</evidence>